<dbReference type="EMBL" id="VTPC01021520">
    <property type="protein sequence ID" value="KAF2891833.1"/>
    <property type="molecule type" value="Genomic_DNA"/>
</dbReference>
<evidence type="ECO:0000313" key="1">
    <source>
        <dbReference type="EMBL" id="KAF2891833.1"/>
    </source>
</evidence>
<organism evidence="1 2">
    <name type="scientific">Ignelater luminosus</name>
    <name type="common">Cucubano</name>
    <name type="synonym">Pyrophorus luminosus</name>
    <dbReference type="NCBI Taxonomy" id="2038154"/>
    <lineage>
        <taxon>Eukaryota</taxon>
        <taxon>Metazoa</taxon>
        <taxon>Ecdysozoa</taxon>
        <taxon>Arthropoda</taxon>
        <taxon>Hexapoda</taxon>
        <taxon>Insecta</taxon>
        <taxon>Pterygota</taxon>
        <taxon>Neoptera</taxon>
        <taxon>Endopterygota</taxon>
        <taxon>Coleoptera</taxon>
        <taxon>Polyphaga</taxon>
        <taxon>Elateriformia</taxon>
        <taxon>Elateroidea</taxon>
        <taxon>Elateridae</taxon>
        <taxon>Agrypninae</taxon>
        <taxon>Pyrophorini</taxon>
        <taxon>Ignelater</taxon>
    </lineage>
</organism>
<sequence>MGLEINQKKAYHDMENRHICIKIDEDNILRFEEVDHFTCIGLLSLGTQETKKKTDKNNSDKQMYPLTKRTNKKQNIVKKRKTEIYKTILRPI</sequence>
<evidence type="ECO:0000313" key="2">
    <source>
        <dbReference type="Proteomes" id="UP000801492"/>
    </source>
</evidence>
<name>A0A8K0CQL9_IGNLU</name>
<accession>A0A8K0CQL9</accession>
<dbReference type="AlphaFoldDB" id="A0A8K0CQL9"/>
<dbReference type="Proteomes" id="UP000801492">
    <property type="component" value="Unassembled WGS sequence"/>
</dbReference>
<reference evidence="1" key="1">
    <citation type="submission" date="2019-08" db="EMBL/GenBank/DDBJ databases">
        <title>The genome of the North American firefly Photinus pyralis.</title>
        <authorList>
            <consortium name="Photinus pyralis genome working group"/>
            <person name="Fallon T.R."/>
            <person name="Sander Lower S.E."/>
            <person name="Weng J.-K."/>
        </authorList>
    </citation>
    <scope>NUCLEOTIDE SEQUENCE</scope>
    <source>
        <strain evidence="1">TRF0915ILg1</strain>
        <tissue evidence="1">Whole body</tissue>
    </source>
</reference>
<gene>
    <name evidence="1" type="ORF">ILUMI_14340</name>
</gene>
<protein>
    <submittedName>
        <fullName evidence="1">Uncharacterized protein</fullName>
    </submittedName>
</protein>
<feature type="non-terminal residue" evidence="1">
    <location>
        <position position="92"/>
    </location>
</feature>
<keyword evidence="2" id="KW-1185">Reference proteome</keyword>
<proteinExistence type="predicted"/>
<comment type="caution">
    <text evidence="1">The sequence shown here is derived from an EMBL/GenBank/DDBJ whole genome shotgun (WGS) entry which is preliminary data.</text>
</comment>